<feature type="region of interest" description="Disordered" evidence="7">
    <location>
        <begin position="100"/>
        <end position="126"/>
    </location>
</feature>
<evidence type="ECO:0000313" key="10">
    <source>
        <dbReference type="Proteomes" id="UP000663879"/>
    </source>
</evidence>
<dbReference type="GO" id="GO:0005737">
    <property type="term" value="C:cytoplasm"/>
    <property type="evidence" value="ECO:0007669"/>
    <property type="project" value="UniProtKB-SubCell"/>
</dbReference>
<keyword evidence="5" id="KW-0539">Nucleus</keyword>
<dbReference type="SMART" id="SM00322">
    <property type="entry name" value="KH"/>
    <property type="match status" value="2"/>
</dbReference>
<evidence type="ECO:0000256" key="1">
    <source>
        <dbReference type="ARBA" id="ARBA00004123"/>
    </source>
</evidence>
<dbReference type="CDD" id="cd22424">
    <property type="entry name" value="KH-I_MEX3_rpt2"/>
    <property type="match status" value="1"/>
</dbReference>
<evidence type="ECO:0000313" key="9">
    <source>
        <dbReference type="EMBL" id="CAF0719402.1"/>
    </source>
</evidence>
<feature type="compositionally biased region" description="Polar residues" evidence="7">
    <location>
        <begin position="117"/>
        <end position="126"/>
    </location>
</feature>
<feature type="domain" description="K Homology" evidence="8">
    <location>
        <begin position="151"/>
        <end position="218"/>
    </location>
</feature>
<evidence type="ECO:0000256" key="4">
    <source>
        <dbReference type="ARBA" id="ARBA00022737"/>
    </source>
</evidence>
<dbReference type="Gene3D" id="3.30.1370.10">
    <property type="entry name" value="K Homology domain, type 1"/>
    <property type="match status" value="2"/>
</dbReference>
<dbReference type="InterPro" id="IPR036612">
    <property type="entry name" value="KH_dom_type_1_sf"/>
</dbReference>
<evidence type="ECO:0000259" key="8">
    <source>
        <dbReference type="SMART" id="SM00322"/>
    </source>
</evidence>
<evidence type="ECO:0000256" key="5">
    <source>
        <dbReference type="ARBA" id="ARBA00023242"/>
    </source>
</evidence>
<dbReference type="InterPro" id="IPR047228">
    <property type="entry name" value="KH-I_MEX3_rpt1"/>
</dbReference>
<accession>A0A813MCX1</accession>
<keyword evidence="3" id="KW-0963">Cytoplasm</keyword>
<protein>
    <recommendedName>
        <fullName evidence="8">K Homology domain-containing protein</fullName>
    </recommendedName>
</protein>
<sequence>MPQSTEDLLCSQFSHLSTDEQSHHRSQNITESVHVPSSEHVAEIVGRQGCKIKALRAKTNTYIKTPIRGEAPMFVITGRREDVLTAKREIQLAADHFSQIRAKRGSASPTPAPASPKQISRPSSISPSLTENSLIYKHNLTYQAQPALLPGQISKKVNVPYQVVGLVVGPKGSTIKRIQQNTNTYIITPSRDCEPVFEIQGMPECVEAAKIEIENYIQLRTNQSIPKETIATQPVSLSSSCSGSVGLNDLINDDLNDFNLYQSVVNSVVDDDDPIWTEKPGQNLDVLISSFQNRSNSSSSSSSSTSSSFCSNELSLNYIHNSFMFGSDSVYSPLMDLYPTQQENSHILNSIFQHEQLLQQLQASNQINQDFVFNDSIF</sequence>
<feature type="region of interest" description="Disordered" evidence="7">
    <location>
        <begin position="16"/>
        <end position="35"/>
    </location>
</feature>
<reference evidence="9" key="1">
    <citation type="submission" date="2021-02" db="EMBL/GenBank/DDBJ databases">
        <authorList>
            <person name="Nowell W R."/>
        </authorList>
    </citation>
    <scope>NUCLEOTIDE SEQUENCE</scope>
    <source>
        <strain evidence="9">Ploen Becks lab</strain>
    </source>
</reference>
<dbReference type="GO" id="GO:0003723">
    <property type="term" value="F:RNA binding"/>
    <property type="evidence" value="ECO:0007669"/>
    <property type="project" value="UniProtKB-UniRule"/>
</dbReference>
<dbReference type="OrthoDB" id="427410at2759"/>
<evidence type="ECO:0000256" key="7">
    <source>
        <dbReference type="SAM" id="MobiDB-lite"/>
    </source>
</evidence>
<evidence type="ECO:0000256" key="6">
    <source>
        <dbReference type="PROSITE-ProRule" id="PRU00117"/>
    </source>
</evidence>
<dbReference type="PROSITE" id="PS50084">
    <property type="entry name" value="KH_TYPE_1"/>
    <property type="match status" value="2"/>
</dbReference>
<dbReference type="Proteomes" id="UP000663879">
    <property type="component" value="Unassembled WGS sequence"/>
</dbReference>
<comment type="subcellular location">
    <subcellularLocation>
        <location evidence="2">Cytoplasm</location>
    </subcellularLocation>
    <subcellularLocation>
        <location evidence="1">Nucleus</location>
    </subcellularLocation>
</comment>
<evidence type="ECO:0000256" key="3">
    <source>
        <dbReference type="ARBA" id="ARBA00022490"/>
    </source>
</evidence>
<organism evidence="9 10">
    <name type="scientific">Brachionus calyciflorus</name>
    <dbReference type="NCBI Taxonomy" id="104777"/>
    <lineage>
        <taxon>Eukaryota</taxon>
        <taxon>Metazoa</taxon>
        <taxon>Spiralia</taxon>
        <taxon>Gnathifera</taxon>
        <taxon>Rotifera</taxon>
        <taxon>Eurotatoria</taxon>
        <taxon>Monogononta</taxon>
        <taxon>Pseudotrocha</taxon>
        <taxon>Ploima</taxon>
        <taxon>Brachionidae</taxon>
        <taxon>Brachionus</taxon>
    </lineage>
</organism>
<evidence type="ECO:0000256" key="2">
    <source>
        <dbReference type="ARBA" id="ARBA00004496"/>
    </source>
</evidence>
<dbReference type="InterPro" id="IPR004088">
    <property type="entry name" value="KH_dom_type_1"/>
</dbReference>
<dbReference type="InterPro" id="IPR004087">
    <property type="entry name" value="KH_dom"/>
</dbReference>
<dbReference type="PANTHER" id="PTHR23285:SF7">
    <property type="entry name" value="LD09246P1"/>
    <property type="match status" value="1"/>
</dbReference>
<name>A0A813MCX1_9BILA</name>
<dbReference type="Pfam" id="PF00013">
    <property type="entry name" value="KH_1"/>
    <property type="match status" value="2"/>
</dbReference>
<dbReference type="AlphaFoldDB" id="A0A813MCX1"/>
<dbReference type="FunFam" id="3.30.1370.10:FF:000012">
    <property type="entry name" value="Mex-3 RNA-binding family member D"/>
    <property type="match status" value="1"/>
</dbReference>
<dbReference type="InterPro" id="IPR047227">
    <property type="entry name" value="MEX3"/>
</dbReference>
<feature type="domain" description="K Homology" evidence="8">
    <location>
        <begin position="27"/>
        <end position="95"/>
    </location>
</feature>
<dbReference type="EMBL" id="CAJNOC010000147">
    <property type="protein sequence ID" value="CAF0719402.1"/>
    <property type="molecule type" value="Genomic_DNA"/>
</dbReference>
<comment type="caution">
    <text evidence="9">The sequence shown here is derived from an EMBL/GenBank/DDBJ whole genome shotgun (WGS) entry which is preliminary data.</text>
</comment>
<dbReference type="PANTHER" id="PTHR23285">
    <property type="entry name" value="RING FINGER AND KH DOMAIN CONTAINING PROTEIN 1"/>
    <property type="match status" value="1"/>
</dbReference>
<dbReference type="SUPFAM" id="SSF54791">
    <property type="entry name" value="Eukaryotic type KH-domain (KH-domain type I)"/>
    <property type="match status" value="2"/>
</dbReference>
<keyword evidence="4" id="KW-0677">Repeat</keyword>
<dbReference type="InterPro" id="IPR047226">
    <property type="entry name" value="KH-I_MEX3_rpt2"/>
</dbReference>
<keyword evidence="6" id="KW-0694">RNA-binding</keyword>
<dbReference type="GO" id="GO:0005634">
    <property type="term" value="C:nucleus"/>
    <property type="evidence" value="ECO:0007669"/>
    <property type="project" value="UniProtKB-SubCell"/>
</dbReference>
<keyword evidence="10" id="KW-1185">Reference proteome</keyword>
<gene>
    <name evidence="9" type="ORF">OXX778_LOCUS2039</name>
</gene>
<proteinExistence type="predicted"/>
<dbReference type="CDD" id="cd22423">
    <property type="entry name" value="KH-I_MEX3_rpt1"/>
    <property type="match status" value="1"/>
</dbReference>